<gene>
    <name evidence="1" type="ORF">OWV82_008568</name>
</gene>
<comment type="caution">
    <text evidence="1">The sequence shown here is derived from an EMBL/GenBank/DDBJ whole genome shotgun (WGS) entry which is preliminary data.</text>
</comment>
<dbReference type="Proteomes" id="UP001164539">
    <property type="component" value="Chromosome 4"/>
</dbReference>
<protein>
    <submittedName>
        <fullName evidence="1">Protein disulfide-isomerase</fullName>
    </submittedName>
</protein>
<reference evidence="1 2" key="1">
    <citation type="journal article" date="2023" name="Science">
        <title>Complex scaffold remodeling in plant triterpene biosynthesis.</title>
        <authorList>
            <person name="De La Pena R."/>
            <person name="Hodgson H."/>
            <person name="Liu J.C."/>
            <person name="Stephenson M.J."/>
            <person name="Martin A.C."/>
            <person name="Owen C."/>
            <person name="Harkess A."/>
            <person name="Leebens-Mack J."/>
            <person name="Jimenez L.E."/>
            <person name="Osbourn A."/>
            <person name="Sattely E.S."/>
        </authorList>
    </citation>
    <scope>NUCLEOTIDE SEQUENCE [LARGE SCALE GENOMIC DNA]</scope>
    <source>
        <strain evidence="2">cv. JPN11</strain>
        <tissue evidence="1">Leaf</tissue>
    </source>
</reference>
<name>A0ACC1YCG0_MELAZ</name>
<evidence type="ECO:0000313" key="2">
    <source>
        <dbReference type="Proteomes" id="UP001164539"/>
    </source>
</evidence>
<sequence>MAKNRYVMVMFYADWCYWSKQLAPEFAAAAKLLKGEAELAMVNAYEEKELAKKHDVQGYPTIHLFFGGVRQYQFWNERKRDIMSAWVRRKIDIGPYSITTMDEAERILAAESKLVLGFLDDLEGPESEELAAASKQLSDINFYETASADVAELFHIDPKIKRPALIFLRIVAGKASMFHGQFTRFAIADFVSSVKHPLMVTLTMRNAKLVFQNPMKQLWLFAPGYGSQEVISTFEEVAEVFKGKLLPVYVKMNSEGIAKRVSHEFGVTGNTPRVIAYSTGDGKKYVLHGELTLSSIKSFGKDFLGDKLLSQSDQISETNLELPSNSHVSYQLRSHV</sequence>
<keyword evidence="2" id="KW-1185">Reference proteome</keyword>
<organism evidence="1 2">
    <name type="scientific">Melia azedarach</name>
    <name type="common">Chinaberry tree</name>
    <dbReference type="NCBI Taxonomy" id="155640"/>
    <lineage>
        <taxon>Eukaryota</taxon>
        <taxon>Viridiplantae</taxon>
        <taxon>Streptophyta</taxon>
        <taxon>Embryophyta</taxon>
        <taxon>Tracheophyta</taxon>
        <taxon>Spermatophyta</taxon>
        <taxon>Magnoliopsida</taxon>
        <taxon>eudicotyledons</taxon>
        <taxon>Gunneridae</taxon>
        <taxon>Pentapetalae</taxon>
        <taxon>rosids</taxon>
        <taxon>malvids</taxon>
        <taxon>Sapindales</taxon>
        <taxon>Meliaceae</taxon>
        <taxon>Melia</taxon>
    </lineage>
</organism>
<evidence type="ECO:0000313" key="1">
    <source>
        <dbReference type="EMBL" id="KAJ4720799.1"/>
    </source>
</evidence>
<dbReference type="EMBL" id="CM051397">
    <property type="protein sequence ID" value="KAJ4720799.1"/>
    <property type="molecule type" value="Genomic_DNA"/>
</dbReference>
<proteinExistence type="predicted"/>
<accession>A0ACC1YCG0</accession>